<sequence>MVYKRQIGRLPIVPADAKQHNVTCHYCIVGCGYKAYTWDARYEGGTDPKSNAFGVDLGKQQVQDTEAWYAPSMYNVVRQDGRDVHIVIKPDKGCVVNSGLGSVRGARMAEMSHSKTRGTQLQRLTDPLVWRYGQIQPTSWDDALDLVARVTAAVIAEQGEDGLFVSAFDHGGAGGGYENTWGTGKLYFEAMKVRNIRIHNRPAYNSEVHGSRDMGVGELNNCYEDAELADTIVCVGNNPLEAQTNYFLNHWMPNLNGMSAAKKKATFGDEPTERGRIVFVDPRRTVSVNACETAGKDNVLHLAIESGTDLILFNAWLSYAAEKGWIDKPFIEASTKDFDKALAANKVSVSEAAKATGLSEADIVKAITWIAEPKGGSYRRRTMFAYEKGLIWGNDNYRTNQALVNLALATGNVGRPGGGCVRMGGHQEGYCRPSDAHVGRPAPYVDKLLIEGKGGVHHVWGCDHYKTTLNAMEFKRVYKQRTDLVKDAMNSVPYGDRDAMVEAIMGAIRKGGLFSVDVDIVTTKIGAAAHVILPAATSGEMNLTSMNGERRMRLTERYMDPPGQAMPDCLIAARLANNLERVFRAAGKSDVADRFKGFDWETEEDAFRDGYHSHEGGGEHVTYERLRTMGNNGFQEPATGFQDGKIVGTKRLFADGKFKSKDGKATFAETPWRGLQAAGKQAEKDKFPFLINNGRANLVWQSAYLDQADEFVQDRWPYPFVEMNPDDMAELKLGEGDLVEIHNDNGATQAMAYPTPSAKRGQAFMLFGYPTGVQGNVVSAGVNEFVIPNYKQTWGAIRKISDAPESVRNASYKSKEYRA</sequence>
<keyword evidence="2" id="KW-0408">Iron</keyword>
<feature type="domain" description="Molybdopterin oxidoreductase" evidence="4">
    <location>
        <begin position="123"/>
        <end position="577"/>
    </location>
</feature>
<dbReference type="Gene3D" id="3.40.50.740">
    <property type="match status" value="1"/>
</dbReference>
<evidence type="ECO:0000256" key="3">
    <source>
        <dbReference type="ARBA" id="ARBA00023014"/>
    </source>
</evidence>
<dbReference type="Gene3D" id="3.40.228.10">
    <property type="entry name" value="Dimethylsulfoxide Reductase, domain 2"/>
    <property type="match status" value="1"/>
</dbReference>
<dbReference type="AlphaFoldDB" id="A0A9W6JRA6"/>
<dbReference type="Proteomes" id="UP001143309">
    <property type="component" value="Unassembled WGS sequence"/>
</dbReference>
<organism evidence="7 8">
    <name type="scientific">Methylopila turkensis</name>
    <dbReference type="NCBI Taxonomy" id="1437816"/>
    <lineage>
        <taxon>Bacteria</taxon>
        <taxon>Pseudomonadati</taxon>
        <taxon>Pseudomonadota</taxon>
        <taxon>Alphaproteobacteria</taxon>
        <taxon>Hyphomicrobiales</taxon>
        <taxon>Methylopilaceae</taxon>
        <taxon>Methylopila</taxon>
    </lineage>
</organism>
<dbReference type="GO" id="GO:1990204">
    <property type="term" value="C:oxidoreductase complex"/>
    <property type="evidence" value="ECO:0007669"/>
    <property type="project" value="UniProtKB-ARBA"/>
</dbReference>
<dbReference type="InterPro" id="IPR050123">
    <property type="entry name" value="Prok_molybdopt-oxidoreductase"/>
</dbReference>
<dbReference type="InterPro" id="IPR006656">
    <property type="entry name" value="Mopterin_OxRdtase"/>
</dbReference>
<dbReference type="RefSeq" id="WP_271202276.1">
    <property type="nucleotide sequence ID" value="NZ_BSFL01000005.1"/>
</dbReference>
<dbReference type="SUPFAM" id="SSF50692">
    <property type="entry name" value="ADC-like"/>
    <property type="match status" value="1"/>
</dbReference>
<dbReference type="Pfam" id="PF00384">
    <property type="entry name" value="Molybdopterin"/>
    <property type="match status" value="1"/>
</dbReference>
<feature type="domain" description="Arsenite oxidase subunit AioA/Iodate reductase subunit IdrA 3Fe-4S cluster" evidence="6">
    <location>
        <begin position="24"/>
        <end position="119"/>
    </location>
</feature>
<comment type="caution">
    <text evidence="7">The sequence shown here is derived from an EMBL/GenBank/DDBJ whole genome shotgun (WGS) entry which is preliminary data.</text>
</comment>
<dbReference type="InterPro" id="IPR009010">
    <property type="entry name" value="Asp_de-COase-like_dom_sf"/>
</dbReference>
<proteinExistence type="predicted"/>
<reference evidence="7" key="2">
    <citation type="submission" date="2023-01" db="EMBL/GenBank/DDBJ databases">
        <authorList>
            <person name="Sun Q."/>
            <person name="Evtushenko L."/>
        </authorList>
    </citation>
    <scope>NUCLEOTIDE SEQUENCE</scope>
    <source>
        <strain evidence="7">VKM B-2748</strain>
    </source>
</reference>
<dbReference type="NCBIfam" id="TIGR02693">
    <property type="entry name" value="arsenite_ox_L"/>
    <property type="match status" value="1"/>
</dbReference>
<dbReference type="GO" id="GO:0016020">
    <property type="term" value="C:membrane"/>
    <property type="evidence" value="ECO:0007669"/>
    <property type="project" value="TreeGrafter"/>
</dbReference>
<evidence type="ECO:0000313" key="7">
    <source>
        <dbReference type="EMBL" id="GLK81812.1"/>
    </source>
</evidence>
<evidence type="ECO:0000259" key="6">
    <source>
        <dbReference type="Pfam" id="PF18465"/>
    </source>
</evidence>
<gene>
    <name evidence="7" type="ORF">GCM10008174_35530</name>
</gene>
<evidence type="ECO:0000259" key="5">
    <source>
        <dbReference type="Pfam" id="PF01568"/>
    </source>
</evidence>
<keyword evidence="1" id="KW-0479">Metal-binding</keyword>
<evidence type="ECO:0000259" key="4">
    <source>
        <dbReference type="Pfam" id="PF00384"/>
    </source>
</evidence>
<evidence type="ECO:0000256" key="1">
    <source>
        <dbReference type="ARBA" id="ARBA00022723"/>
    </source>
</evidence>
<accession>A0A9W6JRA6</accession>
<keyword evidence="3" id="KW-0411">Iron-sulfur</keyword>
<dbReference type="SUPFAM" id="SSF53706">
    <property type="entry name" value="Formate dehydrogenase/DMSO reductase, domains 1-3"/>
    <property type="match status" value="1"/>
</dbReference>
<dbReference type="InterPro" id="IPR041632">
    <property type="entry name" value="AioA/IdrA_3Fe-4S"/>
</dbReference>
<dbReference type="Gene3D" id="3.30.200.200">
    <property type="match status" value="1"/>
</dbReference>
<dbReference type="GO" id="GO:0051536">
    <property type="term" value="F:iron-sulfur cluster binding"/>
    <property type="evidence" value="ECO:0007669"/>
    <property type="project" value="UniProtKB-KW"/>
</dbReference>
<protein>
    <submittedName>
        <fullName evidence="7">Arsenite oxidase large subunit</fullName>
    </submittedName>
</protein>
<dbReference type="Gene3D" id="2.40.40.20">
    <property type="match status" value="1"/>
</dbReference>
<evidence type="ECO:0000313" key="8">
    <source>
        <dbReference type="Proteomes" id="UP001143309"/>
    </source>
</evidence>
<dbReference type="InterPro" id="IPR014066">
    <property type="entry name" value="AioA/IdrA_lsu"/>
</dbReference>
<evidence type="ECO:0000256" key="2">
    <source>
        <dbReference type="ARBA" id="ARBA00023004"/>
    </source>
</evidence>
<dbReference type="PANTHER" id="PTHR43105:SF10">
    <property type="entry name" value="NADH-QUINONE OXIDOREDUCTASE SUBUNIT G"/>
    <property type="match status" value="1"/>
</dbReference>
<dbReference type="GO" id="GO:0043546">
    <property type="term" value="F:molybdopterin cofactor binding"/>
    <property type="evidence" value="ECO:0007669"/>
    <property type="project" value="InterPro"/>
</dbReference>
<dbReference type="GO" id="GO:0022904">
    <property type="term" value="P:respiratory electron transport chain"/>
    <property type="evidence" value="ECO:0007669"/>
    <property type="project" value="TreeGrafter"/>
</dbReference>
<keyword evidence="8" id="KW-1185">Reference proteome</keyword>
<dbReference type="Pfam" id="PF01568">
    <property type="entry name" value="Molydop_binding"/>
    <property type="match status" value="1"/>
</dbReference>
<name>A0A9W6JRA6_9HYPH</name>
<dbReference type="EMBL" id="BSFL01000005">
    <property type="protein sequence ID" value="GLK81812.1"/>
    <property type="molecule type" value="Genomic_DNA"/>
</dbReference>
<dbReference type="GO" id="GO:0046872">
    <property type="term" value="F:metal ion binding"/>
    <property type="evidence" value="ECO:0007669"/>
    <property type="project" value="UniProtKB-KW"/>
</dbReference>
<dbReference type="InterPro" id="IPR006657">
    <property type="entry name" value="MoPterin_dinucl-bd_dom"/>
</dbReference>
<feature type="domain" description="Molybdopterin dinucleotide-binding" evidence="5">
    <location>
        <begin position="690"/>
        <end position="778"/>
    </location>
</feature>
<dbReference type="GO" id="GO:0003954">
    <property type="term" value="F:NADH dehydrogenase activity"/>
    <property type="evidence" value="ECO:0007669"/>
    <property type="project" value="TreeGrafter"/>
</dbReference>
<dbReference type="CDD" id="cd02756">
    <property type="entry name" value="MopB_Arsenite-Ox"/>
    <property type="match status" value="1"/>
</dbReference>
<dbReference type="PANTHER" id="PTHR43105">
    <property type="entry name" value="RESPIRATORY NITRATE REDUCTASE"/>
    <property type="match status" value="1"/>
</dbReference>
<reference evidence="7" key="1">
    <citation type="journal article" date="2014" name="Int. J. Syst. Evol. Microbiol.">
        <title>Complete genome sequence of Corynebacterium casei LMG S-19264T (=DSM 44701T), isolated from a smear-ripened cheese.</title>
        <authorList>
            <consortium name="US DOE Joint Genome Institute (JGI-PGF)"/>
            <person name="Walter F."/>
            <person name="Albersmeier A."/>
            <person name="Kalinowski J."/>
            <person name="Ruckert C."/>
        </authorList>
    </citation>
    <scope>NUCLEOTIDE SEQUENCE</scope>
    <source>
        <strain evidence="7">VKM B-2748</strain>
    </source>
</reference>
<dbReference type="Pfam" id="PF18465">
    <property type="entry name" value="Rieske_3"/>
    <property type="match status" value="1"/>
</dbReference>